<dbReference type="Pfam" id="PF00160">
    <property type="entry name" value="Pro_isomerase"/>
    <property type="match status" value="1"/>
</dbReference>
<organism evidence="6 7">
    <name type="scientific">Antrodiella citrinella</name>
    <dbReference type="NCBI Taxonomy" id="2447956"/>
    <lineage>
        <taxon>Eukaryota</taxon>
        <taxon>Fungi</taxon>
        <taxon>Dikarya</taxon>
        <taxon>Basidiomycota</taxon>
        <taxon>Agaricomycotina</taxon>
        <taxon>Agaricomycetes</taxon>
        <taxon>Polyporales</taxon>
        <taxon>Steccherinaceae</taxon>
        <taxon>Antrodiella</taxon>
    </lineage>
</organism>
<comment type="caution">
    <text evidence="6">The sequence shown here is derived from an EMBL/GenBank/DDBJ whole genome shotgun (WGS) entry which is preliminary data.</text>
</comment>
<dbReference type="Proteomes" id="UP000308730">
    <property type="component" value="Unassembled WGS sequence"/>
</dbReference>
<evidence type="ECO:0000313" key="6">
    <source>
        <dbReference type="EMBL" id="THH30534.1"/>
    </source>
</evidence>
<evidence type="ECO:0000256" key="2">
    <source>
        <dbReference type="ARBA" id="ARBA00023110"/>
    </source>
</evidence>
<evidence type="ECO:0000256" key="1">
    <source>
        <dbReference type="ARBA" id="ARBA00000971"/>
    </source>
</evidence>
<comment type="function">
    <text evidence="4">PPIases accelerate the folding of proteins. It catalyzes the cis-trans isomerization of proline imidic peptide bonds in oligopeptides.</text>
</comment>
<comment type="catalytic activity">
    <reaction evidence="1 4">
        <text>[protein]-peptidylproline (omega=180) = [protein]-peptidylproline (omega=0)</text>
        <dbReference type="Rhea" id="RHEA:16237"/>
        <dbReference type="Rhea" id="RHEA-COMP:10747"/>
        <dbReference type="Rhea" id="RHEA-COMP:10748"/>
        <dbReference type="ChEBI" id="CHEBI:83833"/>
        <dbReference type="ChEBI" id="CHEBI:83834"/>
        <dbReference type="EC" id="5.2.1.8"/>
    </reaction>
</comment>
<feature type="domain" description="PPIase cyclophilin-type" evidence="5">
    <location>
        <begin position="9"/>
        <end position="168"/>
    </location>
</feature>
<dbReference type="PRINTS" id="PR00153">
    <property type="entry name" value="CSAPPISMRASE"/>
</dbReference>
<dbReference type="PIRSF" id="PIRSF001467">
    <property type="entry name" value="Peptidylpro_ismrse"/>
    <property type="match status" value="1"/>
</dbReference>
<comment type="similarity">
    <text evidence="4">Belongs to the cyclophilin-type PPIase family.</text>
</comment>
<dbReference type="PROSITE" id="PS50072">
    <property type="entry name" value="CSA_PPIASE_2"/>
    <property type="match status" value="1"/>
</dbReference>
<reference evidence="6 7" key="1">
    <citation type="submission" date="2019-02" db="EMBL/GenBank/DDBJ databases">
        <title>Genome sequencing of the rare red list fungi Antrodiella citrinella (Flaviporus citrinellus).</title>
        <authorList>
            <person name="Buettner E."/>
            <person name="Kellner H."/>
        </authorList>
    </citation>
    <scope>NUCLEOTIDE SEQUENCE [LARGE SCALE GENOMIC DNA]</scope>
    <source>
        <strain evidence="6 7">DSM 108506</strain>
    </source>
</reference>
<dbReference type="GO" id="GO:0005737">
    <property type="term" value="C:cytoplasm"/>
    <property type="evidence" value="ECO:0007669"/>
    <property type="project" value="TreeGrafter"/>
</dbReference>
<dbReference type="PANTHER" id="PTHR11071">
    <property type="entry name" value="PEPTIDYL-PROLYL CIS-TRANS ISOMERASE"/>
    <property type="match status" value="1"/>
</dbReference>
<evidence type="ECO:0000313" key="7">
    <source>
        <dbReference type="Proteomes" id="UP000308730"/>
    </source>
</evidence>
<dbReference type="GO" id="GO:0016018">
    <property type="term" value="F:cyclosporin A binding"/>
    <property type="evidence" value="ECO:0007669"/>
    <property type="project" value="TreeGrafter"/>
</dbReference>
<dbReference type="GO" id="GO:0003755">
    <property type="term" value="F:peptidyl-prolyl cis-trans isomerase activity"/>
    <property type="evidence" value="ECO:0007669"/>
    <property type="project" value="UniProtKB-UniRule"/>
</dbReference>
<dbReference type="InterPro" id="IPR029000">
    <property type="entry name" value="Cyclophilin-like_dom_sf"/>
</dbReference>
<evidence type="ECO:0000259" key="5">
    <source>
        <dbReference type="PROSITE" id="PS50072"/>
    </source>
</evidence>
<dbReference type="InterPro" id="IPR002130">
    <property type="entry name" value="Cyclophilin-type_PPIase_dom"/>
</dbReference>
<proteinExistence type="inferred from homology"/>
<dbReference type="FunFam" id="2.40.100.10:FF:000025">
    <property type="entry name" value="Peptidyl-prolyl cis-trans isomerase CYP19-2"/>
    <property type="match status" value="1"/>
</dbReference>
<dbReference type="PANTHER" id="PTHR11071:SF561">
    <property type="entry name" value="PEPTIDYL-PROLYL CIS-TRANS ISOMERASE D-RELATED"/>
    <property type="match status" value="1"/>
</dbReference>
<keyword evidence="2 4" id="KW-0697">Rotamase</keyword>
<evidence type="ECO:0000256" key="4">
    <source>
        <dbReference type="RuleBase" id="RU363019"/>
    </source>
</evidence>
<gene>
    <name evidence="6" type="ORF">EUX98_g3668</name>
</gene>
<dbReference type="OrthoDB" id="193499at2759"/>
<protein>
    <recommendedName>
        <fullName evidence="4">Peptidyl-prolyl cis-trans isomerase</fullName>
        <shortName evidence="4">PPIase</shortName>
        <ecNumber evidence="4">5.2.1.8</ecNumber>
    </recommendedName>
</protein>
<dbReference type="Gene3D" id="2.40.100.10">
    <property type="entry name" value="Cyclophilin-like"/>
    <property type="match status" value="1"/>
</dbReference>
<dbReference type="InterPro" id="IPR024936">
    <property type="entry name" value="Cyclophilin-type_PPIase"/>
</dbReference>
<keyword evidence="7" id="KW-1185">Reference proteome</keyword>
<evidence type="ECO:0000256" key="3">
    <source>
        <dbReference type="ARBA" id="ARBA00023235"/>
    </source>
</evidence>
<dbReference type="EC" id="5.2.1.8" evidence="4"/>
<dbReference type="GO" id="GO:0006457">
    <property type="term" value="P:protein folding"/>
    <property type="evidence" value="ECO:0007669"/>
    <property type="project" value="TreeGrafter"/>
</dbReference>
<sequence length="170" mass="19028">MAADGPNVYFRISINDRPAGRIVFRLFDDICPQTARNFRELATGEHGFGYRFTYIHRVFMIQGGDITAAGDPDGSGGRSIYGHSFRDENFILQHNRPGILSMANRGPNTNSSQFFVTTAVTPWCDRRNVAFGEVIEGMDVVKRIEMYAQEGDMLRRPSASILIDDCGVLE</sequence>
<dbReference type="EMBL" id="SGPM01000077">
    <property type="protein sequence ID" value="THH30534.1"/>
    <property type="molecule type" value="Genomic_DNA"/>
</dbReference>
<keyword evidence="3 4" id="KW-0413">Isomerase</keyword>
<dbReference type="SUPFAM" id="SSF50891">
    <property type="entry name" value="Cyclophilin-like"/>
    <property type="match status" value="1"/>
</dbReference>
<dbReference type="AlphaFoldDB" id="A0A4S4MVZ3"/>
<name>A0A4S4MVZ3_9APHY</name>
<accession>A0A4S4MVZ3</accession>